<dbReference type="AlphaFoldDB" id="A0A5R9PJ67"/>
<evidence type="ECO:0000313" key="3">
    <source>
        <dbReference type="Proteomes" id="UP000308508"/>
    </source>
</evidence>
<dbReference type="Proteomes" id="UP000308508">
    <property type="component" value="Unassembled WGS sequence"/>
</dbReference>
<sequence length="197" mass="21939">MVSPSLRCTAFSGSYRIASGELRHVALKAKQAFDAQPERPVLVFDDADARTLELPLELPSADLLAWLSSPQTLHDDNPEPERPRRPGRPKLGVVPREVTLLPRHWDWLAAQPGGASVALRRLVDAARKVSVEDDRHRAAQETTYRFMQAMAGNEAGFEDATRALFAGDYGRFQAGIARWPDDVREHVEWLATDAFVA</sequence>
<comment type="caution">
    <text evidence="2">The sequence shown here is derived from an EMBL/GenBank/DDBJ whole genome shotgun (WGS) entry which is preliminary data.</text>
</comment>
<dbReference type="RefSeq" id="WP_138346768.1">
    <property type="nucleotide sequence ID" value="NZ_SROY01000001.1"/>
</dbReference>
<accession>A0A5R9PJ67</accession>
<evidence type="ECO:0000313" key="2">
    <source>
        <dbReference type="EMBL" id="TLX22650.1"/>
    </source>
</evidence>
<reference evidence="2 3" key="1">
    <citation type="submission" date="2019-04" db="EMBL/GenBank/DDBJ databases">
        <authorList>
            <person name="Grouzdev D.S."/>
            <person name="Nazina T.N."/>
        </authorList>
    </citation>
    <scope>NUCLEOTIDE SEQUENCE [LARGE SCALE GENOMIC DNA]</scope>
    <source>
        <strain evidence="2 3">SHC 3-19</strain>
    </source>
</reference>
<gene>
    <name evidence="2" type="ORF">E5S66_01060</name>
</gene>
<proteinExistence type="predicted"/>
<name>A0A5R9PJ67_9GAMM</name>
<dbReference type="EMBL" id="SROY01000001">
    <property type="protein sequence ID" value="TLX22650.1"/>
    <property type="molecule type" value="Genomic_DNA"/>
</dbReference>
<feature type="region of interest" description="Disordered" evidence="1">
    <location>
        <begin position="70"/>
        <end position="91"/>
    </location>
</feature>
<keyword evidence="3" id="KW-1185">Reference proteome</keyword>
<protein>
    <submittedName>
        <fullName evidence="2">DUF2239 family protein</fullName>
    </submittedName>
</protein>
<dbReference type="Pfam" id="PF09998">
    <property type="entry name" value="DUF2239"/>
    <property type="match status" value="1"/>
</dbReference>
<dbReference type="STRING" id="1123377.GCA_000423885_00801"/>
<feature type="compositionally biased region" description="Basic and acidic residues" evidence="1">
    <location>
        <begin position="73"/>
        <end position="84"/>
    </location>
</feature>
<evidence type="ECO:0000256" key="1">
    <source>
        <dbReference type="SAM" id="MobiDB-lite"/>
    </source>
</evidence>
<organism evidence="2 3">
    <name type="scientific">Thermomonas fusca</name>
    <dbReference type="NCBI Taxonomy" id="215690"/>
    <lineage>
        <taxon>Bacteria</taxon>
        <taxon>Pseudomonadati</taxon>
        <taxon>Pseudomonadota</taxon>
        <taxon>Gammaproteobacteria</taxon>
        <taxon>Lysobacterales</taxon>
        <taxon>Lysobacteraceae</taxon>
        <taxon>Thermomonas</taxon>
    </lineage>
</organism>
<dbReference type="InterPro" id="IPR018715">
    <property type="entry name" value="DUF2239"/>
</dbReference>